<dbReference type="OrthoDB" id="9776104at2"/>
<dbReference type="PANTHER" id="PTHR10948">
    <property type="entry name" value="TRANSPOSASE"/>
    <property type="match status" value="1"/>
</dbReference>
<dbReference type="InterPro" id="IPR051917">
    <property type="entry name" value="Transposase-Integrase"/>
</dbReference>
<dbReference type="InterPro" id="IPR053392">
    <property type="entry name" value="Transposase_IS30-like"/>
</dbReference>
<dbReference type="GO" id="GO:0006313">
    <property type="term" value="P:DNA transposition"/>
    <property type="evidence" value="ECO:0007669"/>
    <property type="project" value="InterPro"/>
</dbReference>
<name>G5JF76_9STAP</name>
<accession>G5JF76</accession>
<dbReference type="Pfam" id="PF13936">
    <property type="entry name" value="HTH_38"/>
    <property type="match status" value="1"/>
</dbReference>
<keyword evidence="5" id="KW-0233">DNA recombination</keyword>
<gene>
    <name evidence="7" type="ORF">SS7213T_00339</name>
</gene>
<evidence type="ECO:0000313" key="8">
    <source>
        <dbReference type="Proteomes" id="UP000005413"/>
    </source>
</evidence>
<dbReference type="InterPro" id="IPR001598">
    <property type="entry name" value="Transposase_IS30_CS"/>
</dbReference>
<dbReference type="GO" id="GO:0005829">
    <property type="term" value="C:cytosol"/>
    <property type="evidence" value="ECO:0007669"/>
    <property type="project" value="TreeGrafter"/>
</dbReference>
<dbReference type="PANTHER" id="PTHR10948:SF23">
    <property type="entry name" value="TRANSPOSASE INSI FOR INSERTION SEQUENCE ELEMENT IS30A-RELATED"/>
    <property type="match status" value="1"/>
</dbReference>
<keyword evidence="8" id="KW-1185">Reference proteome</keyword>
<dbReference type="PROSITE" id="PS50994">
    <property type="entry name" value="INTEGRASE"/>
    <property type="match status" value="1"/>
</dbReference>
<dbReference type="AlphaFoldDB" id="G5JF76"/>
<keyword evidence="4" id="KW-0238">DNA-binding</keyword>
<evidence type="ECO:0000256" key="1">
    <source>
        <dbReference type="ARBA" id="ARBA00002190"/>
    </source>
</evidence>
<dbReference type="GO" id="GO:0004803">
    <property type="term" value="F:transposase activity"/>
    <property type="evidence" value="ECO:0007669"/>
    <property type="project" value="InterPro"/>
</dbReference>
<dbReference type="InterPro" id="IPR036397">
    <property type="entry name" value="RNaseH_sf"/>
</dbReference>
<evidence type="ECO:0000259" key="6">
    <source>
        <dbReference type="PROSITE" id="PS50994"/>
    </source>
</evidence>
<proteinExistence type="inferred from homology"/>
<evidence type="ECO:0000256" key="4">
    <source>
        <dbReference type="ARBA" id="ARBA00023125"/>
    </source>
</evidence>
<dbReference type="GO" id="GO:0015074">
    <property type="term" value="P:DNA integration"/>
    <property type="evidence" value="ECO:0007669"/>
    <property type="project" value="InterPro"/>
</dbReference>
<dbReference type="InterPro" id="IPR025246">
    <property type="entry name" value="IS30-like_HTH"/>
</dbReference>
<dbReference type="Gene3D" id="3.30.420.10">
    <property type="entry name" value="Ribonuclease H-like superfamily/Ribonuclease H"/>
    <property type="match status" value="1"/>
</dbReference>
<dbReference type="PROSITE" id="PS01043">
    <property type="entry name" value="TRANSPOSASE_IS30"/>
    <property type="match status" value="1"/>
</dbReference>
<dbReference type="EMBL" id="AEUN01000011">
    <property type="protein sequence ID" value="EHJ09168.1"/>
    <property type="molecule type" value="Genomic_DNA"/>
</dbReference>
<dbReference type="InterPro" id="IPR012337">
    <property type="entry name" value="RNaseH-like_sf"/>
</dbReference>
<dbReference type="RefSeq" id="WP_002461611.1">
    <property type="nucleotide sequence ID" value="NZ_AEUN01000011.1"/>
</dbReference>
<evidence type="ECO:0000256" key="5">
    <source>
        <dbReference type="ARBA" id="ARBA00023172"/>
    </source>
</evidence>
<sequence>MSYYHLTITERASIEILNKENYSLRAIAQRLNHSVSTISHEINRNKSNDNYDASYAQNSYKSKKKNCGRHTKLNIKLINKIIHHLKLHWSPEQIVGRLLHNQICFKTIYRWINSQMLNFDAFPYLRQKGTRRLPRETREHFNVGKLITQRPKEVKKRAIFRHWEADTVVSIRGKSKGCIATFTERKSRYYCCLIPDRSSKSMEHAIKELIFTFPNESVKTITVNRGKEFFCYKSIEQEFGINIYFADPYSAWQRGTNENSNGLLREFFPKKTDLAKVNQEELDYALNSINNRPRKCLNWKTAYEVLCNELLHLN</sequence>
<keyword evidence="3" id="KW-0815">Transposition</keyword>
<dbReference type="PATRIC" id="fig|911238.3.peg.65"/>
<dbReference type="InterPro" id="IPR001584">
    <property type="entry name" value="Integrase_cat-core"/>
</dbReference>
<reference evidence="7 8" key="1">
    <citation type="journal article" date="2012" name="BMC Genomics">
        <title>Comparative genomic analysis of the genus Staphylococcus including Staphylococcus aureus and its newly described sister species Staphylococcus simiae.</title>
        <authorList>
            <person name="Suzuki H."/>
            <person name="Lefebure T."/>
            <person name="Pavinski Bitar P."/>
            <person name="Stanhope M.J."/>
        </authorList>
    </citation>
    <scope>NUCLEOTIDE SEQUENCE [LARGE SCALE GENOMIC DNA]</scope>
    <source>
        <strain evidence="7 8">CCM 7213</strain>
    </source>
</reference>
<evidence type="ECO:0000256" key="3">
    <source>
        <dbReference type="ARBA" id="ARBA00022578"/>
    </source>
</evidence>
<comment type="caution">
    <text evidence="7">The sequence shown here is derived from an EMBL/GenBank/DDBJ whole genome shotgun (WGS) entry which is preliminary data.</text>
</comment>
<dbReference type="NCBIfam" id="NF033563">
    <property type="entry name" value="transpos_IS30"/>
    <property type="match status" value="1"/>
</dbReference>
<dbReference type="Gene3D" id="1.10.10.60">
    <property type="entry name" value="Homeodomain-like"/>
    <property type="match status" value="1"/>
</dbReference>
<dbReference type="GO" id="GO:0003677">
    <property type="term" value="F:DNA binding"/>
    <property type="evidence" value="ECO:0007669"/>
    <property type="project" value="UniProtKB-KW"/>
</dbReference>
<comment type="similarity">
    <text evidence="2">Belongs to the transposase IS30 family.</text>
</comment>
<organism evidence="7 8">
    <name type="scientific">Staphylococcus simiae CCM 7213 = CCUG 51256</name>
    <dbReference type="NCBI Taxonomy" id="911238"/>
    <lineage>
        <taxon>Bacteria</taxon>
        <taxon>Bacillati</taxon>
        <taxon>Bacillota</taxon>
        <taxon>Bacilli</taxon>
        <taxon>Bacillales</taxon>
        <taxon>Staphylococcaceae</taxon>
        <taxon>Staphylococcus</taxon>
    </lineage>
</organism>
<evidence type="ECO:0000313" key="7">
    <source>
        <dbReference type="EMBL" id="EHJ09168.1"/>
    </source>
</evidence>
<evidence type="ECO:0000256" key="2">
    <source>
        <dbReference type="ARBA" id="ARBA00006363"/>
    </source>
</evidence>
<dbReference type="SUPFAM" id="SSF53098">
    <property type="entry name" value="Ribonuclease H-like"/>
    <property type="match status" value="1"/>
</dbReference>
<comment type="function">
    <text evidence="1">Required for the transposition of the insertion element.</text>
</comment>
<feature type="domain" description="Integrase catalytic" evidence="6">
    <location>
        <begin position="147"/>
        <end position="310"/>
    </location>
</feature>
<protein>
    <submittedName>
        <fullName evidence="7">Putative transposase</fullName>
    </submittedName>
</protein>
<dbReference type="Proteomes" id="UP000005413">
    <property type="component" value="Unassembled WGS sequence"/>
</dbReference>